<proteinExistence type="predicted"/>
<dbReference type="Proteomes" id="UP000199513">
    <property type="component" value="Unassembled WGS sequence"/>
</dbReference>
<keyword evidence="2" id="KW-0808">Transferase</keyword>
<dbReference type="STRING" id="1003.SAMN04488541_101927"/>
<dbReference type="PANTHER" id="PTHR36973:SF4">
    <property type="entry name" value="NODULATION PROTEIN"/>
    <property type="match status" value="1"/>
</dbReference>
<dbReference type="EMBL" id="FONY01000019">
    <property type="protein sequence ID" value="SFF18372.1"/>
    <property type="molecule type" value="Genomic_DNA"/>
</dbReference>
<dbReference type="InterPro" id="IPR006342">
    <property type="entry name" value="FkbM_mtfrase"/>
</dbReference>
<accession>A0A1I2GLM0</accession>
<dbReference type="Pfam" id="PF05050">
    <property type="entry name" value="Methyltransf_21"/>
    <property type="match status" value="1"/>
</dbReference>
<dbReference type="GO" id="GO:0008171">
    <property type="term" value="F:O-methyltransferase activity"/>
    <property type="evidence" value="ECO:0007669"/>
    <property type="project" value="TreeGrafter"/>
</dbReference>
<dbReference type="Gene3D" id="3.40.50.150">
    <property type="entry name" value="Vaccinia Virus protein VP39"/>
    <property type="match status" value="1"/>
</dbReference>
<evidence type="ECO:0000313" key="2">
    <source>
        <dbReference type="EMBL" id="SFF18372.1"/>
    </source>
</evidence>
<name>A0A1I2GLM0_9BACT</name>
<gene>
    <name evidence="2" type="ORF">SAMN04488541_101927</name>
</gene>
<sequence length="248" mass="28471">MLKKIIQSLFHRLGYQVNKLSSIPMQYVAVENKFTMPKAIERVAQRNIEINTVIDVGASDGRWSESCIMHYPQANYLLIEAQQAHEKGLQAFKALYANANYVIAAAGNKIGEIYFDNSGLFGGLAADVPFEGNCIVVPVTTIDEQVKKYQLQAPYLIKLDTHGYEVPILEGARETLKKANIVIIETYNFQIAKDSLRFWEMCNYMEDLGFLPIDMVDFMHRKKDNAFWQMDTVFIRKDRAEFQSNDYE</sequence>
<dbReference type="GO" id="GO:0032259">
    <property type="term" value="P:methylation"/>
    <property type="evidence" value="ECO:0007669"/>
    <property type="project" value="UniProtKB-KW"/>
</dbReference>
<dbReference type="OrthoDB" id="9812600at2"/>
<dbReference type="AlphaFoldDB" id="A0A1I2GLM0"/>
<organism evidence="2 3">
    <name type="scientific">Thermoflexibacter ruber</name>
    <dbReference type="NCBI Taxonomy" id="1003"/>
    <lineage>
        <taxon>Bacteria</taxon>
        <taxon>Pseudomonadati</taxon>
        <taxon>Bacteroidota</taxon>
        <taxon>Cytophagia</taxon>
        <taxon>Cytophagales</taxon>
        <taxon>Thermoflexibacteraceae</taxon>
        <taxon>Thermoflexibacter</taxon>
    </lineage>
</organism>
<feature type="domain" description="Methyltransferase FkbM" evidence="1">
    <location>
        <begin position="55"/>
        <end position="210"/>
    </location>
</feature>
<dbReference type="RefSeq" id="WP_091545364.1">
    <property type="nucleotide sequence ID" value="NZ_FONY01000019.1"/>
</dbReference>
<dbReference type="NCBIfam" id="TIGR01444">
    <property type="entry name" value="fkbM_fam"/>
    <property type="match status" value="1"/>
</dbReference>
<evidence type="ECO:0000259" key="1">
    <source>
        <dbReference type="Pfam" id="PF05050"/>
    </source>
</evidence>
<dbReference type="InterPro" id="IPR053188">
    <property type="entry name" value="FkbM_Methyltransferase"/>
</dbReference>
<dbReference type="SUPFAM" id="SSF53335">
    <property type="entry name" value="S-adenosyl-L-methionine-dependent methyltransferases"/>
    <property type="match status" value="1"/>
</dbReference>
<dbReference type="PANTHER" id="PTHR36973">
    <property type="entry name" value="SLL1456 PROTEIN-RELATED"/>
    <property type="match status" value="1"/>
</dbReference>
<keyword evidence="3" id="KW-1185">Reference proteome</keyword>
<protein>
    <submittedName>
        <fullName evidence="2">Methyltransferase, FkbM family</fullName>
    </submittedName>
</protein>
<reference evidence="2 3" key="1">
    <citation type="submission" date="2016-10" db="EMBL/GenBank/DDBJ databases">
        <authorList>
            <person name="de Groot N.N."/>
        </authorList>
    </citation>
    <scope>NUCLEOTIDE SEQUENCE [LARGE SCALE GENOMIC DNA]</scope>
    <source>
        <strain>GEY</strain>
        <strain evidence="3">DSM 9560</strain>
    </source>
</reference>
<keyword evidence="2" id="KW-0489">Methyltransferase</keyword>
<evidence type="ECO:0000313" key="3">
    <source>
        <dbReference type="Proteomes" id="UP000199513"/>
    </source>
</evidence>
<dbReference type="InterPro" id="IPR029063">
    <property type="entry name" value="SAM-dependent_MTases_sf"/>
</dbReference>